<evidence type="ECO:0000313" key="2">
    <source>
        <dbReference type="EMBL" id="BCZ23689.1"/>
    </source>
</evidence>
<dbReference type="Pfam" id="PF14032">
    <property type="entry name" value="PknH_C"/>
    <property type="match status" value="1"/>
</dbReference>
<gene>
    <name evidence="2" type="ORF">MTY59_35440</name>
</gene>
<evidence type="ECO:0000259" key="1">
    <source>
        <dbReference type="Pfam" id="PF14032"/>
    </source>
</evidence>
<dbReference type="InterPro" id="IPR026954">
    <property type="entry name" value="PknH-like_Extracell"/>
</dbReference>
<dbReference type="Gene3D" id="3.40.1000.70">
    <property type="entry name" value="PknH-like extracellular domain"/>
    <property type="match status" value="1"/>
</dbReference>
<feature type="domain" description="PknH-like extracellular" evidence="1">
    <location>
        <begin position="46"/>
        <end position="251"/>
    </location>
</feature>
<keyword evidence="3" id="KW-1185">Reference proteome</keyword>
<name>A0ABM7STY0_9MYCO</name>
<dbReference type="EMBL" id="AP024828">
    <property type="protein sequence ID" value="BCZ23689.1"/>
    <property type="molecule type" value="Genomic_DNA"/>
</dbReference>
<dbReference type="RefSeq" id="WP_221042292.1">
    <property type="nucleotide sequence ID" value="NZ_AP024828.1"/>
</dbReference>
<dbReference type="PROSITE" id="PS51257">
    <property type="entry name" value="PROKAR_LIPOPROTEIN"/>
    <property type="match status" value="1"/>
</dbReference>
<organism evidence="2 3">
    <name type="scientific">Mycobacterium senriense</name>
    <dbReference type="NCBI Taxonomy" id="2775496"/>
    <lineage>
        <taxon>Bacteria</taxon>
        <taxon>Bacillati</taxon>
        <taxon>Actinomycetota</taxon>
        <taxon>Actinomycetes</taxon>
        <taxon>Mycobacteriales</taxon>
        <taxon>Mycobacteriaceae</taxon>
        <taxon>Mycobacterium</taxon>
        <taxon>Mycobacterium avium complex (MAC)</taxon>
    </lineage>
</organism>
<sequence length="256" mass="27153">MAGTRSPWCVGALMVIVVLASGCSVAVDGTARPVPGAAPRSLSGPTIKRVLLGKSALSRIVRQPLNIDPGFPPSFAGPESLQGDRATSPDDCIGVAVMLQQSAYRHQKVRDVAQETWRPDSTPAVVIRVQEAVVDLPTNADAEALFVTFSRQWQRCQGKTVALTGAPFRLKAKVDGVQVAASVLAATTSIELDSPNPLLEDSLPAGRAIGVRDNCLIEVEVDFANTPTRPLRQPDEVDASALDIAQVMRDKVGALR</sequence>
<accession>A0ABM7STY0</accession>
<reference evidence="2 3" key="1">
    <citation type="submission" date="2021-07" db="EMBL/GenBank/DDBJ databases">
        <title>Complete genome sequence of nontuberculous Mycobacterium sp. TY59.</title>
        <authorList>
            <person name="Fukushima K."/>
        </authorList>
    </citation>
    <scope>NUCLEOTIDE SEQUENCE [LARGE SCALE GENOMIC DNA]</scope>
    <source>
        <strain evidence="2 3">TY59</strain>
    </source>
</reference>
<dbReference type="Proteomes" id="UP000826012">
    <property type="component" value="Chromosome"/>
</dbReference>
<evidence type="ECO:0000313" key="3">
    <source>
        <dbReference type="Proteomes" id="UP000826012"/>
    </source>
</evidence>
<proteinExistence type="predicted"/>
<dbReference type="InterPro" id="IPR038232">
    <property type="entry name" value="PknH-like_Extracell_sf"/>
</dbReference>
<protein>
    <submittedName>
        <fullName evidence="2">Sensor domain-containing protein</fullName>
    </submittedName>
</protein>